<name>A0AA48WCK2_9BURK</name>
<sequence length="58" mass="5814">MTFCAKHPQVPLPIATGSASVYINGLPAARVDDTIACSAVITDGPGTCLSAAAPSRPM</sequence>
<evidence type="ECO:0000313" key="2">
    <source>
        <dbReference type="Proteomes" id="UP000662888"/>
    </source>
</evidence>
<organism evidence="1 2">
    <name type="scientific">Massilia antarctica</name>
    <dbReference type="NCBI Taxonomy" id="2765360"/>
    <lineage>
        <taxon>Bacteria</taxon>
        <taxon>Pseudomonadati</taxon>
        <taxon>Pseudomonadota</taxon>
        <taxon>Betaproteobacteria</taxon>
        <taxon>Burkholderiales</taxon>
        <taxon>Oxalobacteraceae</taxon>
        <taxon>Telluria group</taxon>
        <taxon>Massilia</taxon>
    </lineage>
</organism>
<reference evidence="1 2" key="1">
    <citation type="submission" date="2020-11" db="EMBL/GenBank/DDBJ databases">
        <authorList>
            <person name="Sun Q."/>
        </authorList>
    </citation>
    <scope>NUCLEOTIDE SEQUENCE [LARGE SCALE GENOMIC DNA]</scope>
    <source>
        <strain evidence="1 2">P8398</strain>
    </source>
</reference>
<evidence type="ECO:0000313" key="1">
    <source>
        <dbReference type="EMBL" id="QPI48775.1"/>
    </source>
</evidence>
<dbReference type="Pfam" id="PF05488">
    <property type="entry name" value="PAAR_motif"/>
    <property type="match status" value="1"/>
</dbReference>
<dbReference type="EMBL" id="CP065053">
    <property type="protein sequence ID" value="QPI48775.1"/>
    <property type="molecule type" value="Genomic_DNA"/>
</dbReference>
<proteinExistence type="predicted"/>
<dbReference type="Proteomes" id="UP000662888">
    <property type="component" value="Chromosome"/>
</dbReference>
<gene>
    <name evidence="1" type="ORF">IV454_25210</name>
</gene>
<keyword evidence="2" id="KW-1185">Reference proteome</keyword>
<accession>A0AA48WCK2</accession>
<dbReference type="InterPro" id="IPR008727">
    <property type="entry name" value="PAAR_motif"/>
</dbReference>
<protein>
    <submittedName>
        <fullName evidence="1">PAAR domain-containing protein</fullName>
    </submittedName>
</protein>
<dbReference type="RefSeq" id="WP_206088371.1">
    <property type="nucleotide sequence ID" value="NZ_CP065053.1"/>
</dbReference>
<dbReference type="Gene3D" id="2.60.200.60">
    <property type="match status" value="1"/>
</dbReference>